<dbReference type="PANTHER" id="PTHR40074:SF2">
    <property type="entry name" value="O-ACETYLTRANSFERASE WECH"/>
    <property type="match status" value="1"/>
</dbReference>
<keyword evidence="3" id="KW-1003">Cell membrane</keyword>
<dbReference type="EMBL" id="DSRU01000139">
    <property type="protein sequence ID" value="HFM98037.1"/>
    <property type="molecule type" value="Genomic_DNA"/>
</dbReference>
<comment type="subcellular location">
    <subcellularLocation>
        <location evidence="1">Cell membrane</location>
        <topology evidence="1">Multi-pass membrane protein</topology>
    </subcellularLocation>
</comment>
<dbReference type="Pfam" id="PF01757">
    <property type="entry name" value="Acyl_transf_3"/>
    <property type="match status" value="1"/>
</dbReference>
<keyword evidence="5 7" id="KW-1133">Transmembrane helix</keyword>
<evidence type="ECO:0000313" key="9">
    <source>
        <dbReference type="EMBL" id="HFM98037.1"/>
    </source>
</evidence>
<protein>
    <submittedName>
        <fullName evidence="9">Acyltransferase</fullName>
    </submittedName>
</protein>
<evidence type="ECO:0000256" key="4">
    <source>
        <dbReference type="ARBA" id="ARBA00022692"/>
    </source>
</evidence>
<dbReference type="PANTHER" id="PTHR40074">
    <property type="entry name" value="O-ACETYLTRANSFERASE WECH"/>
    <property type="match status" value="1"/>
</dbReference>
<dbReference type="GO" id="GO:0009246">
    <property type="term" value="P:enterobacterial common antigen biosynthetic process"/>
    <property type="evidence" value="ECO:0007669"/>
    <property type="project" value="TreeGrafter"/>
</dbReference>
<feature type="domain" description="Acyltransferase 3" evidence="8">
    <location>
        <begin position="21"/>
        <end position="325"/>
    </location>
</feature>
<keyword evidence="6 7" id="KW-0472">Membrane</keyword>
<dbReference type="AlphaFoldDB" id="A0A7C3PN98"/>
<dbReference type="GO" id="GO:0005886">
    <property type="term" value="C:plasma membrane"/>
    <property type="evidence" value="ECO:0007669"/>
    <property type="project" value="UniProtKB-SubCell"/>
</dbReference>
<feature type="transmembrane region" description="Helical" evidence="7">
    <location>
        <begin position="244"/>
        <end position="263"/>
    </location>
</feature>
<gene>
    <name evidence="9" type="ORF">ENR64_09840</name>
</gene>
<sequence>MLNSVNLAYQTIDPPQKPKRIAWVDYAKGFGILLVVIGHTLRGLVSNSILEPTIFEQTIDKWIYAFHMPLFFFISGLFIERSIAQSFSSFLISKLQTIAYPYFLWSFLQEMIRSLSNTSSEPTEKIWRIIYQPTMQFWFLYVLFGISVMYAVFRKSSLSVEAFGFACGLLYITYLLKTNFGSWTVLYMLRINAIYFATGALTAKFNMLDRLNNFRSADLVRGARAGFLFILLGVITNLHEIGLLTPLFAFSGIFSTLSLVTFLQRHNFADFLKRWGFLSLQIFVAHTIFSAGLRTFLEHFNHHASPLMHIVLGTWIGIYGPIGLYMICQKFKFPYLFTWRPIHTAGHS</sequence>
<evidence type="ECO:0000256" key="2">
    <source>
        <dbReference type="ARBA" id="ARBA00007400"/>
    </source>
</evidence>
<feature type="transmembrane region" description="Helical" evidence="7">
    <location>
        <begin position="160"/>
        <end position="176"/>
    </location>
</feature>
<evidence type="ECO:0000256" key="5">
    <source>
        <dbReference type="ARBA" id="ARBA00022989"/>
    </source>
</evidence>
<feature type="transmembrane region" description="Helical" evidence="7">
    <location>
        <begin position="275"/>
        <end position="297"/>
    </location>
</feature>
<keyword evidence="4 7" id="KW-0812">Transmembrane</keyword>
<keyword evidence="9" id="KW-0012">Acyltransferase</keyword>
<evidence type="ECO:0000256" key="3">
    <source>
        <dbReference type="ARBA" id="ARBA00022475"/>
    </source>
</evidence>
<name>A0A7C3PN98_9CYAN</name>
<organism evidence="9">
    <name type="scientific">Oscillatoriales cyanobacterium SpSt-418</name>
    <dbReference type="NCBI Taxonomy" id="2282169"/>
    <lineage>
        <taxon>Bacteria</taxon>
        <taxon>Bacillati</taxon>
        <taxon>Cyanobacteriota</taxon>
        <taxon>Cyanophyceae</taxon>
        <taxon>Oscillatoriophycideae</taxon>
        <taxon>Oscillatoriales</taxon>
    </lineage>
</organism>
<feature type="transmembrane region" description="Helical" evidence="7">
    <location>
        <begin position="309"/>
        <end position="328"/>
    </location>
</feature>
<comment type="caution">
    <text evidence="9">The sequence shown here is derived from an EMBL/GenBank/DDBJ whole genome shotgun (WGS) entry which is preliminary data.</text>
</comment>
<feature type="transmembrane region" description="Helical" evidence="7">
    <location>
        <begin position="21"/>
        <end position="41"/>
    </location>
</feature>
<accession>A0A7C3PN98</accession>
<feature type="transmembrane region" description="Helical" evidence="7">
    <location>
        <begin position="188"/>
        <end position="207"/>
    </location>
</feature>
<feature type="transmembrane region" description="Helical" evidence="7">
    <location>
        <begin position="135"/>
        <end position="153"/>
    </location>
</feature>
<evidence type="ECO:0000256" key="1">
    <source>
        <dbReference type="ARBA" id="ARBA00004651"/>
    </source>
</evidence>
<evidence type="ECO:0000256" key="7">
    <source>
        <dbReference type="SAM" id="Phobius"/>
    </source>
</evidence>
<proteinExistence type="inferred from homology"/>
<evidence type="ECO:0000256" key="6">
    <source>
        <dbReference type="ARBA" id="ARBA00023136"/>
    </source>
</evidence>
<feature type="transmembrane region" description="Helical" evidence="7">
    <location>
        <begin position="91"/>
        <end position="108"/>
    </location>
</feature>
<dbReference type="InterPro" id="IPR002656">
    <property type="entry name" value="Acyl_transf_3_dom"/>
</dbReference>
<comment type="similarity">
    <text evidence="2">Belongs to the acyltransferase 3 family.</text>
</comment>
<dbReference type="GO" id="GO:0016413">
    <property type="term" value="F:O-acetyltransferase activity"/>
    <property type="evidence" value="ECO:0007669"/>
    <property type="project" value="TreeGrafter"/>
</dbReference>
<evidence type="ECO:0000259" key="8">
    <source>
        <dbReference type="Pfam" id="PF01757"/>
    </source>
</evidence>
<reference evidence="9" key="1">
    <citation type="journal article" date="2020" name="mSystems">
        <title>Genome- and Community-Level Interaction Insights into Carbon Utilization and Element Cycling Functions of Hydrothermarchaeota in Hydrothermal Sediment.</title>
        <authorList>
            <person name="Zhou Z."/>
            <person name="Liu Y."/>
            <person name="Xu W."/>
            <person name="Pan J."/>
            <person name="Luo Z.H."/>
            <person name="Li M."/>
        </authorList>
    </citation>
    <scope>NUCLEOTIDE SEQUENCE [LARGE SCALE GENOMIC DNA]</scope>
    <source>
        <strain evidence="9">SpSt-418</strain>
    </source>
</reference>
<keyword evidence="9" id="KW-0808">Transferase</keyword>
<feature type="transmembrane region" description="Helical" evidence="7">
    <location>
        <begin position="61"/>
        <end position="79"/>
    </location>
</feature>
<feature type="transmembrane region" description="Helical" evidence="7">
    <location>
        <begin position="219"/>
        <end position="238"/>
    </location>
</feature>